<keyword evidence="9" id="KW-1185">Reference proteome</keyword>
<dbReference type="EMBL" id="AEQP01000017">
    <property type="protein sequence ID" value="EFV94500.1"/>
    <property type="molecule type" value="Genomic_DNA"/>
</dbReference>
<dbReference type="STRING" id="887898.HMPREF0551_1756"/>
<dbReference type="PIRSF" id="PIRSF000137">
    <property type="entry name" value="Alcohol_oxidase"/>
    <property type="match status" value="1"/>
</dbReference>
<dbReference type="PROSITE" id="PS00624">
    <property type="entry name" value="GMC_OXRED_2"/>
    <property type="match status" value="1"/>
</dbReference>
<accession>E7RYJ2</accession>
<proteinExistence type="inferred from homology"/>
<evidence type="ECO:0000259" key="7">
    <source>
        <dbReference type="PROSITE" id="PS00624"/>
    </source>
</evidence>
<feature type="binding site" evidence="5">
    <location>
        <position position="88"/>
    </location>
    <ligand>
        <name>FAD</name>
        <dbReference type="ChEBI" id="CHEBI:57692"/>
    </ligand>
</feature>
<evidence type="ECO:0000256" key="4">
    <source>
        <dbReference type="ARBA" id="ARBA00022827"/>
    </source>
</evidence>
<dbReference type="InterPro" id="IPR012132">
    <property type="entry name" value="GMC_OxRdtase"/>
</dbReference>
<dbReference type="Gene3D" id="3.30.410.40">
    <property type="match status" value="1"/>
</dbReference>
<dbReference type="Pfam" id="PF00732">
    <property type="entry name" value="GMC_oxred_N"/>
    <property type="match status" value="1"/>
</dbReference>
<protein>
    <submittedName>
        <fullName evidence="8">GMC oxidoreductase</fullName>
    </submittedName>
</protein>
<dbReference type="Proteomes" id="UP000011021">
    <property type="component" value="Unassembled WGS sequence"/>
</dbReference>
<evidence type="ECO:0000256" key="6">
    <source>
        <dbReference type="SAM" id="MobiDB-lite"/>
    </source>
</evidence>
<keyword evidence="3" id="KW-0285">Flavoprotein</keyword>
<dbReference type="AlphaFoldDB" id="E7RYJ2"/>
<dbReference type="PANTHER" id="PTHR11552:SF147">
    <property type="entry name" value="CHOLINE DEHYDROGENASE, MITOCHONDRIAL"/>
    <property type="match status" value="1"/>
</dbReference>
<gene>
    <name evidence="8" type="ORF">HMPREF0551_1756</name>
</gene>
<dbReference type="eggNOG" id="COG2303">
    <property type="taxonomic scope" value="Bacteria"/>
</dbReference>
<dbReference type="RefSeq" id="WP_005674089.1">
    <property type="nucleotide sequence ID" value="NZ_CP146288.1"/>
</dbReference>
<feature type="compositionally biased region" description="Acidic residues" evidence="6">
    <location>
        <begin position="550"/>
        <end position="560"/>
    </location>
</feature>
<evidence type="ECO:0000256" key="2">
    <source>
        <dbReference type="ARBA" id="ARBA00010790"/>
    </source>
</evidence>
<reference evidence="8 9" key="1">
    <citation type="submission" date="2010-12" db="EMBL/GenBank/DDBJ databases">
        <authorList>
            <person name="Muzny D."/>
            <person name="Qin X."/>
            <person name="Deng J."/>
            <person name="Jiang H."/>
            <person name="Liu Y."/>
            <person name="Qu J."/>
            <person name="Song X.-Z."/>
            <person name="Zhang L."/>
            <person name="Thornton R."/>
            <person name="Coyle M."/>
            <person name="Francisco L."/>
            <person name="Jackson L."/>
            <person name="Javaid M."/>
            <person name="Korchina V."/>
            <person name="Kovar C."/>
            <person name="Mata R."/>
            <person name="Mathew T."/>
            <person name="Ngo R."/>
            <person name="Nguyen L."/>
            <person name="Nguyen N."/>
            <person name="Okwuonu G."/>
            <person name="Ongeri F."/>
            <person name="Pham C."/>
            <person name="Simmons D."/>
            <person name="Wilczek-Boney K."/>
            <person name="Hale W."/>
            <person name="Jakkamsetti A."/>
            <person name="Pham P."/>
            <person name="Ruth R."/>
            <person name="San Lucas F."/>
            <person name="Warren J."/>
            <person name="Zhang J."/>
            <person name="Zhao Z."/>
            <person name="Zhou C."/>
            <person name="Zhu D."/>
            <person name="Lee S."/>
            <person name="Bess C."/>
            <person name="Blankenburg K."/>
            <person name="Forbes L."/>
            <person name="Fu Q."/>
            <person name="Gubbala S."/>
            <person name="Hirani K."/>
            <person name="Jayaseelan J.C."/>
            <person name="Lara F."/>
            <person name="Munidasa M."/>
            <person name="Palculict T."/>
            <person name="Patil S."/>
            <person name="Pu L.-L."/>
            <person name="Saada N."/>
            <person name="Tang L."/>
            <person name="Weissenberger G."/>
            <person name="Zhu Y."/>
            <person name="Hemphill L."/>
            <person name="Shang Y."/>
            <person name="Youmans B."/>
            <person name="Ayvaz T."/>
            <person name="Ross M."/>
            <person name="Santibanez J."/>
            <person name="Aqrawi P."/>
            <person name="Gross S."/>
            <person name="Joshi V."/>
            <person name="Fowler G."/>
            <person name="Nazareth L."/>
            <person name="Reid J."/>
            <person name="Worley K."/>
            <person name="Petrosino J."/>
            <person name="Highlander S."/>
            <person name="Gibbs R."/>
        </authorList>
    </citation>
    <scope>NUCLEOTIDE SEQUENCE [LARGE SCALE GENOMIC DNA]</scope>
    <source>
        <strain evidence="8 9">ATCC 51599</strain>
    </source>
</reference>
<feature type="region of interest" description="Disordered" evidence="6">
    <location>
        <begin position="541"/>
        <end position="560"/>
    </location>
</feature>
<evidence type="ECO:0000256" key="1">
    <source>
        <dbReference type="ARBA" id="ARBA00001974"/>
    </source>
</evidence>
<dbReference type="Gene3D" id="3.50.50.60">
    <property type="entry name" value="FAD/NAD(P)-binding domain"/>
    <property type="match status" value="1"/>
</dbReference>
<comment type="cofactor">
    <cofactor evidence="1 5">
        <name>FAD</name>
        <dbReference type="ChEBI" id="CHEBI:57692"/>
    </cofactor>
</comment>
<organism evidence="8 9">
    <name type="scientific">Lautropia mirabilis ATCC 51599</name>
    <dbReference type="NCBI Taxonomy" id="887898"/>
    <lineage>
        <taxon>Bacteria</taxon>
        <taxon>Pseudomonadati</taxon>
        <taxon>Pseudomonadota</taxon>
        <taxon>Betaproteobacteria</taxon>
        <taxon>Burkholderiales</taxon>
        <taxon>Burkholderiaceae</taxon>
        <taxon>Lautropia</taxon>
    </lineage>
</organism>
<dbReference type="HOGENOM" id="CLU_002865_7_1_4"/>
<dbReference type="InterPro" id="IPR000172">
    <property type="entry name" value="GMC_OxRdtase_N"/>
</dbReference>
<dbReference type="InterPro" id="IPR007867">
    <property type="entry name" value="GMC_OxRtase_C"/>
</dbReference>
<evidence type="ECO:0000313" key="9">
    <source>
        <dbReference type="Proteomes" id="UP000011021"/>
    </source>
</evidence>
<sequence>MAIGTDEDARFDYVVVGAGTAGCLLADRLSATGASVCVLEAGGRDWSPLIHLPVGYVWNVHSRRLTWDYAVEPGPVVNRRFRLPQGKVLGGSSSINGLSHVRGQRQDYDDWAAAGNPGWSYLEILPYFMRSERKVGVGDDRFRGRSGSLHITDQDWSHPICDAFVNGLSELGIPLTDDYNGMVHTGGGYLQRAIHNGRRCSSARAFLKPAMQRPNVEVRTRAHVSRILFEGNRAVGVRCVRGGPRGREQTIRANREVILAAGAVSTPKLLQISGVGDRSLIESLGVPLVADLPGVGQNLQDHYRVRLVSRLRYVVSINEVVLSPRLISEFVKWMRGRPNVLSLSASMAYTYWRSRPEVERPDLEFVFAPASFRGGVVGLLDGWPGMTLGIWQGRPESRGSVQARTASPFDAPRIQPNYLTDERDQRVLIDGIRLGRKMMSTSALAPFVAQEEVPGDRYQTDEELLDFARETGATVYHVVGTCRMGPAYRRDSVVDHQLCVHGLQGLRVVDASIMPSLPSVNTNASTLMIAEKASDMILGLPPLHPADNLPGEDESLPGNA</sequence>
<dbReference type="PANTHER" id="PTHR11552">
    <property type="entry name" value="GLUCOSE-METHANOL-CHOLINE GMC OXIDOREDUCTASE"/>
    <property type="match status" value="1"/>
</dbReference>
<dbReference type="Pfam" id="PF05199">
    <property type="entry name" value="GMC_oxred_C"/>
    <property type="match status" value="1"/>
</dbReference>
<evidence type="ECO:0000313" key="8">
    <source>
        <dbReference type="EMBL" id="EFV94500.1"/>
    </source>
</evidence>
<evidence type="ECO:0000256" key="5">
    <source>
        <dbReference type="PIRSR" id="PIRSR000137-2"/>
    </source>
</evidence>
<feature type="domain" description="Glucose-methanol-choline oxidoreductase N-terminal" evidence="7">
    <location>
        <begin position="262"/>
        <end position="276"/>
    </location>
</feature>
<dbReference type="InterPro" id="IPR036188">
    <property type="entry name" value="FAD/NAD-bd_sf"/>
</dbReference>
<comment type="caution">
    <text evidence="8">The sequence shown here is derived from an EMBL/GenBank/DDBJ whole genome shotgun (WGS) entry which is preliminary data.</text>
</comment>
<name>E7RYJ2_9BURK</name>
<feature type="binding site" evidence="5">
    <location>
        <position position="224"/>
    </location>
    <ligand>
        <name>FAD</name>
        <dbReference type="ChEBI" id="CHEBI:57692"/>
    </ligand>
</feature>
<dbReference type="SUPFAM" id="SSF54373">
    <property type="entry name" value="FAD-linked reductases, C-terminal domain"/>
    <property type="match status" value="1"/>
</dbReference>
<dbReference type="GO" id="GO:0050660">
    <property type="term" value="F:flavin adenine dinucleotide binding"/>
    <property type="evidence" value="ECO:0007669"/>
    <property type="project" value="InterPro"/>
</dbReference>
<dbReference type="GO" id="GO:0016614">
    <property type="term" value="F:oxidoreductase activity, acting on CH-OH group of donors"/>
    <property type="evidence" value="ECO:0007669"/>
    <property type="project" value="InterPro"/>
</dbReference>
<dbReference type="SUPFAM" id="SSF51905">
    <property type="entry name" value="FAD/NAD(P)-binding domain"/>
    <property type="match status" value="1"/>
</dbReference>
<evidence type="ECO:0000256" key="3">
    <source>
        <dbReference type="ARBA" id="ARBA00022630"/>
    </source>
</evidence>
<keyword evidence="4 5" id="KW-0274">FAD</keyword>
<comment type="similarity">
    <text evidence="2">Belongs to the GMC oxidoreductase family.</text>
</comment>